<reference evidence="1 2" key="1">
    <citation type="submission" date="2024-08" db="EMBL/GenBank/DDBJ databases">
        <title>Insights into the chromosomal genome structure of Flemingia macrophylla.</title>
        <authorList>
            <person name="Ding Y."/>
            <person name="Zhao Y."/>
            <person name="Bi W."/>
            <person name="Wu M."/>
            <person name="Zhao G."/>
            <person name="Gong Y."/>
            <person name="Li W."/>
            <person name="Zhang P."/>
        </authorList>
    </citation>
    <scope>NUCLEOTIDE SEQUENCE [LARGE SCALE GENOMIC DNA]</scope>
    <source>
        <strain evidence="1">DYQJB</strain>
        <tissue evidence="1">Leaf</tissue>
    </source>
</reference>
<dbReference type="AlphaFoldDB" id="A0ABD1NAP1"/>
<evidence type="ECO:0000313" key="2">
    <source>
        <dbReference type="Proteomes" id="UP001603857"/>
    </source>
</evidence>
<dbReference type="Proteomes" id="UP001603857">
    <property type="component" value="Unassembled WGS sequence"/>
</dbReference>
<name>A0ABD1NAP1_9FABA</name>
<organism evidence="1 2">
    <name type="scientific">Flemingia macrophylla</name>
    <dbReference type="NCBI Taxonomy" id="520843"/>
    <lineage>
        <taxon>Eukaryota</taxon>
        <taxon>Viridiplantae</taxon>
        <taxon>Streptophyta</taxon>
        <taxon>Embryophyta</taxon>
        <taxon>Tracheophyta</taxon>
        <taxon>Spermatophyta</taxon>
        <taxon>Magnoliopsida</taxon>
        <taxon>eudicotyledons</taxon>
        <taxon>Gunneridae</taxon>
        <taxon>Pentapetalae</taxon>
        <taxon>rosids</taxon>
        <taxon>fabids</taxon>
        <taxon>Fabales</taxon>
        <taxon>Fabaceae</taxon>
        <taxon>Papilionoideae</taxon>
        <taxon>50 kb inversion clade</taxon>
        <taxon>NPAAA clade</taxon>
        <taxon>indigoferoid/millettioid clade</taxon>
        <taxon>Phaseoleae</taxon>
        <taxon>Flemingia</taxon>
    </lineage>
</organism>
<accession>A0ABD1NAP1</accession>
<dbReference type="EMBL" id="JBGMDY010000002">
    <property type="protein sequence ID" value="KAL2344673.1"/>
    <property type="molecule type" value="Genomic_DNA"/>
</dbReference>
<evidence type="ECO:0000313" key="1">
    <source>
        <dbReference type="EMBL" id="KAL2344673.1"/>
    </source>
</evidence>
<keyword evidence="2" id="KW-1185">Reference proteome</keyword>
<proteinExistence type="predicted"/>
<gene>
    <name evidence="1" type="ORF">Fmac_005958</name>
</gene>
<sequence>MWKPRDTCHFLRLTCYLPNPLYVPRSVPHSFLNSTFLRNTPNKVTLSGFTPSTTILEKYSNTIAPPHEWKIQQAWPQRQRVALSHCQISDSMTKLSRALNELLHLRAGTFEWQMSNTQTWTSAALKLEVKRKVIDLGMLTSNALYMINRLGDTGRN</sequence>
<comment type="caution">
    <text evidence="1">The sequence shown here is derived from an EMBL/GenBank/DDBJ whole genome shotgun (WGS) entry which is preliminary data.</text>
</comment>
<protein>
    <submittedName>
        <fullName evidence="1">Uncharacterized protein</fullName>
    </submittedName>
</protein>